<evidence type="ECO:0000256" key="1">
    <source>
        <dbReference type="ARBA" id="ARBA00003283"/>
    </source>
</evidence>
<dbReference type="PROSITE" id="PS51898">
    <property type="entry name" value="TYR_RECOMBINASE"/>
    <property type="match status" value="1"/>
</dbReference>
<dbReference type="InterPro" id="IPR010998">
    <property type="entry name" value="Integrase_recombinase_N"/>
</dbReference>
<feature type="domain" description="Tyr recombinase" evidence="7">
    <location>
        <begin position="109"/>
        <end position="283"/>
    </location>
</feature>
<dbReference type="AlphaFoldDB" id="A0A3N5B0N6"/>
<dbReference type="InterPro" id="IPR002104">
    <property type="entry name" value="Integrase_catalytic"/>
</dbReference>
<dbReference type="PROSITE" id="PS51900">
    <property type="entry name" value="CB"/>
    <property type="match status" value="1"/>
</dbReference>
<dbReference type="Pfam" id="PF00589">
    <property type="entry name" value="Phage_integrase"/>
    <property type="match status" value="1"/>
</dbReference>
<dbReference type="Gene3D" id="1.10.443.10">
    <property type="entry name" value="Intergrase catalytic core"/>
    <property type="match status" value="1"/>
</dbReference>
<proteinExistence type="inferred from homology"/>
<evidence type="ECO:0000313" key="9">
    <source>
        <dbReference type="EMBL" id="RPF49200.1"/>
    </source>
</evidence>
<sequence length="288" mass="31915">MHNVMDTFTRFRDKLLAKGLSPGTVEVYLGHLRRFFAWVEGTYGETDPAAVTPLDVADYRRHLQNRDRKPATVNNALDAIGSFFAWAKEAGIVQSDPTEGVKRLPEEKSPPKWLSRRELGALVRAVQKHGSKKEQALIALLLHAGLRVSEAISLRAQDVVIRERSGHVMVRYGKGGKCREVPLNATARRILGEYLSGLSGEWLFPGKNGGPMTRRAAEKALAKYGRLAGVEVTPHRLRHTFCKMLVDAGESLDRVAMLAGHSNLNTTARYTRPGKADLEAAVEKIAWE</sequence>
<dbReference type="Pfam" id="PF13495">
    <property type="entry name" value="Phage_int_SAM_4"/>
    <property type="match status" value="1"/>
</dbReference>
<dbReference type="GO" id="GO:0003677">
    <property type="term" value="F:DNA binding"/>
    <property type="evidence" value="ECO:0007669"/>
    <property type="project" value="UniProtKB-UniRule"/>
</dbReference>
<reference evidence="9 10" key="1">
    <citation type="submission" date="2018-11" db="EMBL/GenBank/DDBJ databases">
        <title>Genomic Encyclopedia of Type Strains, Phase IV (KMG-IV): sequencing the most valuable type-strain genomes for metagenomic binning, comparative biology and taxonomic classification.</title>
        <authorList>
            <person name="Goeker M."/>
        </authorList>
    </citation>
    <scope>NUCLEOTIDE SEQUENCE [LARGE SCALE GENOMIC DNA]</scope>
    <source>
        <strain evidence="9 10">DSM 102936</strain>
    </source>
</reference>
<name>A0A3N5B0N6_9THEO</name>
<dbReference type="InterPro" id="IPR011010">
    <property type="entry name" value="DNA_brk_join_enz"/>
</dbReference>
<accession>A0A3N5B0N6</accession>
<comment type="similarity">
    <text evidence="2">Belongs to the 'phage' integrase family.</text>
</comment>
<evidence type="ECO:0000259" key="8">
    <source>
        <dbReference type="PROSITE" id="PS51900"/>
    </source>
</evidence>
<evidence type="ECO:0000259" key="7">
    <source>
        <dbReference type="PROSITE" id="PS51898"/>
    </source>
</evidence>
<dbReference type="PANTHER" id="PTHR30349">
    <property type="entry name" value="PHAGE INTEGRASE-RELATED"/>
    <property type="match status" value="1"/>
</dbReference>
<comment type="function">
    <text evidence="1">Site-specific tyrosine recombinase, which acts by catalyzing the cutting and rejoining of the recombining DNA molecules.</text>
</comment>
<evidence type="ECO:0000256" key="5">
    <source>
        <dbReference type="ARBA" id="ARBA00023172"/>
    </source>
</evidence>
<evidence type="ECO:0000256" key="6">
    <source>
        <dbReference type="PROSITE-ProRule" id="PRU01248"/>
    </source>
</evidence>
<feature type="domain" description="Core-binding (CB)" evidence="8">
    <location>
        <begin position="1"/>
        <end position="88"/>
    </location>
</feature>
<dbReference type="RefSeq" id="WP_245963006.1">
    <property type="nucleotide sequence ID" value="NZ_RKRE01000001.1"/>
</dbReference>
<dbReference type="Proteomes" id="UP000282654">
    <property type="component" value="Unassembled WGS sequence"/>
</dbReference>
<dbReference type="GO" id="GO:0006310">
    <property type="term" value="P:DNA recombination"/>
    <property type="evidence" value="ECO:0007669"/>
    <property type="project" value="UniProtKB-KW"/>
</dbReference>
<dbReference type="SUPFAM" id="SSF56349">
    <property type="entry name" value="DNA breaking-rejoining enzymes"/>
    <property type="match status" value="1"/>
</dbReference>
<dbReference type="InterPro" id="IPR013762">
    <property type="entry name" value="Integrase-like_cat_sf"/>
</dbReference>
<keyword evidence="5" id="KW-0233">DNA recombination</keyword>
<evidence type="ECO:0000256" key="4">
    <source>
        <dbReference type="ARBA" id="ARBA00023125"/>
    </source>
</evidence>
<evidence type="ECO:0000313" key="10">
    <source>
        <dbReference type="Proteomes" id="UP000282654"/>
    </source>
</evidence>
<comment type="caution">
    <text evidence="9">The sequence shown here is derived from an EMBL/GenBank/DDBJ whole genome shotgun (WGS) entry which is preliminary data.</text>
</comment>
<protein>
    <submittedName>
        <fullName evidence="9">Integrase/recombinase XerC</fullName>
    </submittedName>
</protein>
<dbReference type="GO" id="GO:0015074">
    <property type="term" value="P:DNA integration"/>
    <property type="evidence" value="ECO:0007669"/>
    <property type="project" value="UniProtKB-KW"/>
</dbReference>
<dbReference type="EMBL" id="RKRE01000001">
    <property type="protein sequence ID" value="RPF49200.1"/>
    <property type="molecule type" value="Genomic_DNA"/>
</dbReference>
<keyword evidence="4 6" id="KW-0238">DNA-binding</keyword>
<dbReference type="Gene3D" id="1.10.150.130">
    <property type="match status" value="1"/>
</dbReference>
<keyword evidence="3" id="KW-0229">DNA integration</keyword>
<organism evidence="9 10">
    <name type="scientific">Thermodesulfitimonas autotrophica</name>
    <dbReference type="NCBI Taxonomy" id="1894989"/>
    <lineage>
        <taxon>Bacteria</taxon>
        <taxon>Bacillati</taxon>
        <taxon>Bacillota</taxon>
        <taxon>Clostridia</taxon>
        <taxon>Thermoanaerobacterales</taxon>
        <taxon>Thermoanaerobacteraceae</taxon>
        <taxon>Thermodesulfitimonas</taxon>
    </lineage>
</organism>
<gene>
    <name evidence="9" type="ORF">EDD75_0004</name>
</gene>
<keyword evidence="10" id="KW-1185">Reference proteome</keyword>
<evidence type="ECO:0000256" key="2">
    <source>
        <dbReference type="ARBA" id="ARBA00008857"/>
    </source>
</evidence>
<dbReference type="PANTHER" id="PTHR30349:SF41">
    <property type="entry name" value="INTEGRASE_RECOMBINASE PROTEIN MJ0367-RELATED"/>
    <property type="match status" value="1"/>
</dbReference>
<evidence type="ECO:0000256" key="3">
    <source>
        <dbReference type="ARBA" id="ARBA00022908"/>
    </source>
</evidence>
<dbReference type="InterPro" id="IPR004107">
    <property type="entry name" value="Integrase_SAM-like_N"/>
</dbReference>
<dbReference type="InterPro" id="IPR050090">
    <property type="entry name" value="Tyrosine_recombinase_XerCD"/>
</dbReference>
<dbReference type="InterPro" id="IPR044068">
    <property type="entry name" value="CB"/>
</dbReference>